<evidence type="ECO:0000313" key="10">
    <source>
        <dbReference type="Proteomes" id="UP000694915"/>
    </source>
</evidence>
<evidence type="ECO:0000256" key="5">
    <source>
        <dbReference type="ARBA" id="ARBA00023054"/>
    </source>
</evidence>
<evidence type="ECO:0000256" key="2">
    <source>
        <dbReference type="ARBA" id="ARBA00009423"/>
    </source>
</evidence>
<feature type="compositionally biased region" description="Polar residues" evidence="8">
    <location>
        <begin position="192"/>
        <end position="201"/>
    </location>
</feature>
<evidence type="ECO:0000256" key="7">
    <source>
        <dbReference type="SAM" id="Coils"/>
    </source>
</evidence>
<dbReference type="InterPro" id="IPR039915">
    <property type="entry name" value="TACC"/>
</dbReference>
<keyword evidence="3" id="KW-0963">Cytoplasm</keyword>
<dbReference type="Gene3D" id="1.20.5.1700">
    <property type="match status" value="1"/>
</dbReference>
<feature type="compositionally biased region" description="Basic and acidic residues" evidence="8">
    <location>
        <begin position="340"/>
        <end position="350"/>
    </location>
</feature>
<evidence type="ECO:0000256" key="8">
    <source>
        <dbReference type="SAM" id="MobiDB-lite"/>
    </source>
</evidence>
<comment type="similarity">
    <text evidence="2">Belongs to the TACC family.</text>
</comment>
<dbReference type="PANTHER" id="PTHR13924:SF11">
    <property type="entry name" value="TRANSFORMING ACIDIC COILED-COIL-CONTAINING PROTEIN 2"/>
    <property type="match status" value="1"/>
</dbReference>
<keyword evidence="4" id="KW-0597">Phosphoprotein</keyword>
<feature type="compositionally biased region" description="Polar residues" evidence="8">
    <location>
        <begin position="662"/>
        <end position="672"/>
    </location>
</feature>
<keyword evidence="6" id="KW-0206">Cytoskeleton</keyword>
<feature type="region of interest" description="Disordered" evidence="8">
    <location>
        <begin position="134"/>
        <end position="534"/>
    </location>
</feature>
<reference evidence="11" key="1">
    <citation type="submission" date="2025-08" db="UniProtKB">
        <authorList>
            <consortium name="RefSeq"/>
        </authorList>
    </citation>
    <scope>IDENTIFICATION</scope>
</reference>
<feature type="compositionally biased region" description="Basic residues" evidence="8">
    <location>
        <begin position="363"/>
        <end position="380"/>
    </location>
</feature>
<keyword evidence="10" id="KW-1185">Reference proteome</keyword>
<dbReference type="PANTHER" id="PTHR13924">
    <property type="entry name" value="TRANSFORMING ACIDIC COILED-COIL CONTAINING PROTEIN 1/2"/>
    <property type="match status" value="1"/>
</dbReference>
<comment type="subcellular location">
    <subcellularLocation>
        <location evidence="1">Cytoplasm</location>
        <location evidence="1">Cytoskeleton</location>
    </subcellularLocation>
</comment>
<feature type="compositionally biased region" description="Basic residues" evidence="8">
    <location>
        <begin position="490"/>
        <end position="506"/>
    </location>
</feature>
<accession>A0ABM1U4I7</accession>
<feature type="coiled-coil region" evidence="7">
    <location>
        <begin position="815"/>
        <end position="1011"/>
    </location>
</feature>
<feature type="compositionally biased region" description="Basic residues" evidence="8">
    <location>
        <begin position="202"/>
        <end position="218"/>
    </location>
</feature>
<dbReference type="GeneID" id="101982580"/>
<dbReference type="RefSeq" id="XP_026636899.1">
    <property type="nucleotide sequence ID" value="XM_026781098.1"/>
</dbReference>
<evidence type="ECO:0000256" key="4">
    <source>
        <dbReference type="ARBA" id="ARBA00022553"/>
    </source>
</evidence>
<feature type="compositionally biased region" description="Polar residues" evidence="8">
    <location>
        <begin position="567"/>
        <end position="583"/>
    </location>
</feature>
<protein>
    <submittedName>
        <fullName evidence="11">Transforming acidic coiled-coil-containing protein 2 isoform X2</fullName>
    </submittedName>
</protein>
<feature type="region of interest" description="Disordered" evidence="8">
    <location>
        <begin position="562"/>
        <end position="593"/>
    </location>
</feature>
<dbReference type="InterPro" id="IPR007707">
    <property type="entry name" value="TACC_C"/>
</dbReference>
<dbReference type="Proteomes" id="UP000694915">
    <property type="component" value="Chromosome 8"/>
</dbReference>
<feature type="domain" description="Transforming acidic coiled-coil-containing protein C-terminal" evidence="9">
    <location>
        <begin position="806"/>
        <end position="1009"/>
    </location>
</feature>
<organism evidence="10 11">
    <name type="scientific">Microtus ochrogaster</name>
    <name type="common">Prairie vole</name>
    <dbReference type="NCBI Taxonomy" id="79684"/>
    <lineage>
        <taxon>Eukaryota</taxon>
        <taxon>Metazoa</taxon>
        <taxon>Chordata</taxon>
        <taxon>Craniata</taxon>
        <taxon>Vertebrata</taxon>
        <taxon>Euteleostomi</taxon>
        <taxon>Mammalia</taxon>
        <taxon>Eutheria</taxon>
        <taxon>Euarchontoglires</taxon>
        <taxon>Glires</taxon>
        <taxon>Rodentia</taxon>
        <taxon>Myomorpha</taxon>
        <taxon>Muroidea</taxon>
        <taxon>Cricetidae</taxon>
        <taxon>Arvicolinae</taxon>
        <taxon>Microtus</taxon>
    </lineage>
</organism>
<evidence type="ECO:0000256" key="1">
    <source>
        <dbReference type="ARBA" id="ARBA00004245"/>
    </source>
</evidence>
<keyword evidence="5 7" id="KW-0175">Coiled coil</keyword>
<feature type="compositionally biased region" description="Low complexity" evidence="8">
    <location>
        <begin position="457"/>
        <end position="470"/>
    </location>
</feature>
<feature type="region of interest" description="Disordered" evidence="8">
    <location>
        <begin position="649"/>
        <end position="673"/>
    </location>
</feature>
<feature type="compositionally biased region" description="Pro residues" evidence="8">
    <location>
        <begin position="41"/>
        <end position="66"/>
    </location>
</feature>
<feature type="region of interest" description="Disordered" evidence="8">
    <location>
        <begin position="1"/>
        <end position="112"/>
    </location>
</feature>
<evidence type="ECO:0000259" key="9">
    <source>
        <dbReference type="Pfam" id="PF05010"/>
    </source>
</evidence>
<proteinExistence type="inferred from homology"/>
<evidence type="ECO:0000313" key="11">
    <source>
        <dbReference type="RefSeq" id="XP_026636899.1"/>
    </source>
</evidence>
<feature type="compositionally biased region" description="Polar residues" evidence="8">
    <location>
        <begin position="151"/>
        <end position="168"/>
    </location>
</feature>
<feature type="compositionally biased region" description="Polar residues" evidence="8">
    <location>
        <begin position="423"/>
        <end position="443"/>
    </location>
</feature>
<dbReference type="Pfam" id="PF05010">
    <property type="entry name" value="TACC_C"/>
    <property type="match status" value="1"/>
</dbReference>
<gene>
    <name evidence="11" type="primary">Tacc2</name>
</gene>
<evidence type="ECO:0000256" key="3">
    <source>
        <dbReference type="ARBA" id="ARBA00022490"/>
    </source>
</evidence>
<name>A0ABM1U4I7_MICOH</name>
<sequence>MGGSQSLQPAPASDLNLEVSEAMSSDSEEAFETPESTTPVKAPPAPPPPPPEVTPEPEVSTPPAPEEPGCSSEPPVVPDGPRSESVEGSPFRPPHSSSAVFDEDKPIASSGTYNLDFDSIELVDNFQSLEPCSADYKGQECKVSTRRKSTESVPPSKSTLSRSLSLQASDFDGASCPGSPEAGALATDVCGTGSNSASSTLKRTKKTRPPSLKKKQAAKKPTDTPPVKETQQEPGEESPVPSEEHLAPETEPATPESTGCTLSEETPLEPTPVPTATSPLTLERAEDVNPPVSGGGRVQNSPPVGRKSVPLTTAPEAVEVTLSESGGQEDLPAKGLSVRLEFDYSEDKSNWDSQQENAPPTKKIGKKPAAKMPLRRPKMKKTPEKLDNTPASPPRSPTEPNDIPIAKGTYTFDIDKWDDPNFNPFSSTSKMQDSPKLPQQSYNFDPDACEESLDPFKTSSKTPSSPSKSPASFEIPASTAEVDGDGLNKPAKKKKTPLKTVKKSPKRSPLSDPPSQDSTPAATPEAPPAISAVVHATDEEKLAVTSQKWTCMTVDLDADKQDFPQPSDLSNFVNETKFNSPSEGKQLGGQPDPHLALENTVARGQRARKELDYRNSYEIEYMEKLGSSLPQEDDTPKKQALYLMFDTSQESPVKSPPVRMSDSPTPCSGSSFEETEALVNAATKLQHPVTRGLVSNQEPLLQVPEKSSQKELEAMALGTPTETIEITAPEGAFASADALLSRLAHPASLCGALDYLEPDLAEKNPPVFAQKLQREAAHPPDVSISKTALYSRIGPTEVEKPPGLLFQQPDLDSALQVARAEVISKEREVSEWRDKYEESRREVMEMRKIVAEYEKTIAQMIGKPEDEQREKSVSHQTVQQLVLEKEQALADLNSVEKSLADLFRRYEKMKEVLEGFRKNEEVLKKCAQEYLSRVKKEEQRYQALKVHAEEKLDRANAEIAQVRGKAQQEQAAYQASLRKEQLRVDALERTLEQKNKEIEELTKICDELIAKMGKS</sequence>
<evidence type="ECO:0000256" key="6">
    <source>
        <dbReference type="ARBA" id="ARBA00023212"/>
    </source>
</evidence>